<name>A0ABR4GIM1_9EURO</name>
<keyword evidence="2" id="KW-1185">Reference proteome</keyword>
<comment type="caution">
    <text evidence="1">The sequence shown here is derived from an EMBL/GenBank/DDBJ whole genome shotgun (WGS) entry which is preliminary data.</text>
</comment>
<accession>A0ABR4GIM1</accession>
<dbReference type="EMBL" id="JBFTWV010000010">
    <property type="protein sequence ID" value="KAL2798889.1"/>
    <property type="molecule type" value="Genomic_DNA"/>
</dbReference>
<evidence type="ECO:0000313" key="1">
    <source>
        <dbReference type="EMBL" id="KAL2798889.1"/>
    </source>
</evidence>
<sequence length="420" mass="47852">MPRVNGPEDLKEAFDRYPERVPELVEKKKWPFDRDVIQKAATTDYTPKVFRAIATVLAGQRKHILYKGRLLLSQRDLYKIGICPRHHILDGQAIAVAKKLQQHKKLEEAELKYYFPDWRWASCGTSVYYLVGCNREAAIMLHQVGFREVDQVDNLGHSPISVLEIPKPGKIYHGTYHPGTLPDCLRSYLEMCAWYEKKGARLNRAFGVYHQTPLHHIAGRVGEFSASILASWYTECGDDNQGTTTCQFVADWFNMVKPMEMEFDILRRIFKDTVHRDLLACPCGEGLPMNVLINETILGRRSPKEVSLLATMLLKAACLPDTEEHEHMLAPVFLRACTFACLGIPHTCESAHLNKFKRLPGEDRQHHSDGCLNNLVSVFVAKYRDLGLPLCLFLTECWPDAMEKAVISWLEDALSEVGIK</sequence>
<dbReference type="Proteomes" id="UP001610563">
    <property type="component" value="Unassembled WGS sequence"/>
</dbReference>
<organism evidence="1 2">
    <name type="scientific">Aspergillus keveii</name>
    <dbReference type="NCBI Taxonomy" id="714993"/>
    <lineage>
        <taxon>Eukaryota</taxon>
        <taxon>Fungi</taxon>
        <taxon>Dikarya</taxon>
        <taxon>Ascomycota</taxon>
        <taxon>Pezizomycotina</taxon>
        <taxon>Eurotiomycetes</taxon>
        <taxon>Eurotiomycetidae</taxon>
        <taxon>Eurotiales</taxon>
        <taxon>Aspergillaceae</taxon>
        <taxon>Aspergillus</taxon>
        <taxon>Aspergillus subgen. Nidulantes</taxon>
    </lineage>
</organism>
<protein>
    <submittedName>
        <fullName evidence="1">Uncharacterized protein</fullName>
    </submittedName>
</protein>
<evidence type="ECO:0000313" key="2">
    <source>
        <dbReference type="Proteomes" id="UP001610563"/>
    </source>
</evidence>
<gene>
    <name evidence="1" type="ORF">BJX66DRAFT_333561</name>
</gene>
<proteinExistence type="predicted"/>
<reference evidence="1 2" key="1">
    <citation type="submission" date="2024-07" db="EMBL/GenBank/DDBJ databases">
        <title>Section-level genome sequencing and comparative genomics of Aspergillus sections Usti and Cavernicolus.</title>
        <authorList>
            <consortium name="Lawrence Berkeley National Laboratory"/>
            <person name="Nybo J.L."/>
            <person name="Vesth T.C."/>
            <person name="Theobald S."/>
            <person name="Frisvad J.C."/>
            <person name="Larsen T.O."/>
            <person name="Kjaerboelling I."/>
            <person name="Rothschild-Mancinelli K."/>
            <person name="Lyhne E.K."/>
            <person name="Kogle M.E."/>
            <person name="Barry K."/>
            <person name="Clum A."/>
            <person name="Na H."/>
            <person name="Ledsgaard L."/>
            <person name="Lin J."/>
            <person name="Lipzen A."/>
            <person name="Kuo A."/>
            <person name="Riley R."/>
            <person name="Mondo S."/>
            <person name="Labutti K."/>
            <person name="Haridas S."/>
            <person name="Pangalinan J."/>
            <person name="Salamov A.A."/>
            <person name="Simmons B.A."/>
            <person name="Magnuson J.K."/>
            <person name="Chen J."/>
            <person name="Drula E."/>
            <person name="Henrissat B."/>
            <person name="Wiebenga A."/>
            <person name="Lubbers R.J."/>
            <person name="Gomes A.C."/>
            <person name="Makela M.R."/>
            <person name="Stajich J."/>
            <person name="Grigoriev I.V."/>
            <person name="Mortensen U.H."/>
            <person name="De Vries R.P."/>
            <person name="Baker S.E."/>
            <person name="Andersen M.R."/>
        </authorList>
    </citation>
    <scope>NUCLEOTIDE SEQUENCE [LARGE SCALE GENOMIC DNA]</scope>
    <source>
        <strain evidence="1 2">CBS 209.92</strain>
    </source>
</reference>